<protein>
    <submittedName>
        <fullName evidence="1">Acid protease</fullName>
    </submittedName>
</protein>
<name>A0ACB6Z8Z9_THEGA</name>
<keyword evidence="2" id="KW-1185">Reference proteome</keyword>
<evidence type="ECO:0000313" key="2">
    <source>
        <dbReference type="Proteomes" id="UP000886501"/>
    </source>
</evidence>
<dbReference type="Proteomes" id="UP000886501">
    <property type="component" value="Unassembled WGS sequence"/>
</dbReference>
<reference evidence="1" key="1">
    <citation type="submission" date="2019-10" db="EMBL/GenBank/DDBJ databases">
        <authorList>
            <consortium name="DOE Joint Genome Institute"/>
            <person name="Kuo A."/>
            <person name="Miyauchi S."/>
            <person name="Kiss E."/>
            <person name="Drula E."/>
            <person name="Kohler A."/>
            <person name="Sanchez-Garcia M."/>
            <person name="Andreopoulos B."/>
            <person name="Barry K.W."/>
            <person name="Bonito G."/>
            <person name="Buee M."/>
            <person name="Carver A."/>
            <person name="Chen C."/>
            <person name="Cichocki N."/>
            <person name="Clum A."/>
            <person name="Culley D."/>
            <person name="Crous P.W."/>
            <person name="Fauchery L."/>
            <person name="Girlanda M."/>
            <person name="Hayes R."/>
            <person name="Keri Z."/>
            <person name="Labutti K."/>
            <person name="Lipzen A."/>
            <person name="Lombard V."/>
            <person name="Magnuson J."/>
            <person name="Maillard F."/>
            <person name="Morin E."/>
            <person name="Murat C."/>
            <person name="Nolan M."/>
            <person name="Ohm R."/>
            <person name="Pangilinan J."/>
            <person name="Pereira M."/>
            <person name="Perotto S."/>
            <person name="Peter M."/>
            <person name="Riley R."/>
            <person name="Sitrit Y."/>
            <person name="Stielow B."/>
            <person name="Szollosi G."/>
            <person name="Zifcakova L."/>
            <person name="Stursova M."/>
            <person name="Spatafora J.W."/>
            <person name="Tedersoo L."/>
            <person name="Vaario L.-M."/>
            <person name="Yamada A."/>
            <person name="Yan M."/>
            <person name="Wang P."/>
            <person name="Xu J."/>
            <person name="Bruns T."/>
            <person name="Baldrian P."/>
            <person name="Vilgalys R."/>
            <person name="Henrissat B."/>
            <person name="Grigoriev I.V."/>
            <person name="Hibbett D."/>
            <person name="Nagy L.G."/>
            <person name="Martin F.M."/>
        </authorList>
    </citation>
    <scope>NUCLEOTIDE SEQUENCE</scope>
    <source>
        <strain evidence="1">P2</strain>
    </source>
</reference>
<proteinExistence type="predicted"/>
<reference evidence="1" key="2">
    <citation type="journal article" date="2020" name="Nat. Commun.">
        <title>Large-scale genome sequencing of mycorrhizal fungi provides insights into the early evolution of symbiotic traits.</title>
        <authorList>
            <person name="Miyauchi S."/>
            <person name="Kiss E."/>
            <person name="Kuo A."/>
            <person name="Drula E."/>
            <person name="Kohler A."/>
            <person name="Sanchez-Garcia M."/>
            <person name="Morin E."/>
            <person name="Andreopoulos B."/>
            <person name="Barry K.W."/>
            <person name="Bonito G."/>
            <person name="Buee M."/>
            <person name="Carver A."/>
            <person name="Chen C."/>
            <person name="Cichocki N."/>
            <person name="Clum A."/>
            <person name="Culley D."/>
            <person name="Crous P.W."/>
            <person name="Fauchery L."/>
            <person name="Girlanda M."/>
            <person name="Hayes R.D."/>
            <person name="Keri Z."/>
            <person name="LaButti K."/>
            <person name="Lipzen A."/>
            <person name="Lombard V."/>
            <person name="Magnuson J."/>
            <person name="Maillard F."/>
            <person name="Murat C."/>
            <person name="Nolan M."/>
            <person name="Ohm R.A."/>
            <person name="Pangilinan J."/>
            <person name="Pereira M.F."/>
            <person name="Perotto S."/>
            <person name="Peter M."/>
            <person name="Pfister S."/>
            <person name="Riley R."/>
            <person name="Sitrit Y."/>
            <person name="Stielow J.B."/>
            <person name="Szollosi G."/>
            <person name="Zifcakova L."/>
            <person name="Stursova M."/>
            <person name="Spatafora J.W."/>
            <person name="Tedersoo L."/>
            <person name="Vaario L.M."/>
            <person name="Yamada A."/>
            <person name="Yan M."/>
            <person name="Wang P."/>
            <person name="Xu J."/>
            <person name="Bruns T."/>
            <person name="Baldrian P."/>
            <person name="Vilgalys R."/>
            <person name="Dunand C."/>
            <person name="Henrissat B."/>
            <person name="Grigoriev I.V."/>
            <person name="Hibbett D."/>
            <person name="Nagy L.G."/>
            <person name="Martin F.M."/>
        </authorList>
    </citation>
    <scope>NUCLEOTIDE SEQUENCE</scope>
    <source>
        <strain evidence="1">P2</strain>
    </source>
</reference>
<keyword evidence="1" id="KW-0378">Hydrolase</keyword>
<evidence type="ECO:0000313" key="1">
    <source>
        <dbReference type="EMBL" id="KAF9645979.1"/>
    </source>
</evidence>
<gene>
    <name evidence="1" type="ORF">BDM02DRAFT_3156725</name>
</gene>
<comment type="caution">
    <text evidence="1">The sequence shown here is derived from an EMBL/GenBank/DDBJ whole genome shotgun (WGS) entry which is preliminary data.</text>
</comment>
<organism evidence="1 2">
    <name type="scientific">Thelephora ganbajun</name>
    <name type="common">Ganba fungus</name>
    <dbReference type="NCBI Taxonomy" id="370292"/>
    <lineage>
        <taxon>Eukaryota</taxon>
        <taxon>Fungi</taxon>
        <taxon>Dikarya</taxon>
        <taxon>Basidiomycota</taxon>
        <taxon>Agaricomycotina</taxon>
        <taxon>Agaricomycetes</taxon>
        <taxon>Thelephorales</taxon>
        <taxon>Thelephoraceae</taxon>
        <taxon>Thelephora</taxon>
    </lineage>
</organism>
<dbReference type="EMBL" id="MU118071">
    <property type="protein sequence ID" value="KAF9645979.1"/>
    <property type="molecule type" value="Genomic_DNA"/>
</dbReference>
<sequence>MLLLTVLFISLTTLFGCVASSSSPRYVVDVRRSRGLAHRQNIAGVMLDSPNDVPGAGITRLVLASDHSSYYATIAAGNISFRLAVDTGSSDMFITSTDCSSTICRSIPRYPLKYQSPTFASLDGNTTVFNVSYADGTYSSGYVARESVRVANLTVPDQAFGVVNETTVSFTDRISGVLGFGFPRLSRIYHTAVHGTPFFSSLAQQGIVDYPIFGIYLTRNSTGTLSLGAIDSGVVGNISNIEWHYVVPFAPEGALNNVSSYLYWTLELSSISVNGTSITPKPTYSSVTPDASSLALLDVGTPGIYGPYDDVANIYSLIRGSRLVDPNGQWAVPCDTLVTMSFSFGGQNFTLQPIDYMIGPASGNPNICLTWPRASQPTPDGIDWQLGAAFLRSVYTIYSYGINTKEAPVIGFYALSNQTTLQQDSTFVSSFFSANTATIATILPNSLLSPPSYTTPPYAFNTSVTAEPGQIVLSELGTSTYSPMIGTMATPQPAVVPLVTLSPNVVTLIVTNNGGISTSVSTAQDNQATLGIPYGWRSGSVKRYAVPSLVTTTLLLLLSFVTFSIS</sequence>
<accession>A0ACB6Z8Z9</accession>
<keyword evidence="1" id="KW-0645">Protease</keyword>